<protein>
    <submittedName>
        <fullName evidence="2">DUF2269 family protein</fullName>
    </submittedName>
</protein>
<keyword evidence="1" id="KW-0472">Membrane</keyword>
<dbReference type="RefSeq" id="WP_213171985.1">
    <property type="nucleotide sequence ID" value="NZ_CP070496.1"/>
</dbReference>
<organism evidence="2 3">
    <name type="scientific">Natronoglycomyces albus</name>
    <dbReference type="NCBI Taxonomy" id="2811108"/>
    <lineage>
        <taxon>Bacteria</taxon>
        <taxon>Bacillati</taxon>
        <taxon>Actinomycetota</taxon>
        <taxon>Actinomycetes</taxon>
        <taxon>Glycomycetales</taxon>
        <taxon>Glycomycetaceae</taxon>
        <taxon>Natronoglycomyces</taxon>
    </lineage>
</organism>
<evidence type="ECO:0000313" key="2">
    <source>
        <dbReference type="EMBL" id="QSB05974.1"/>
    </source>
</evidence>
<feature type="transmembrane region" description="Helical" evidence="1">
    <location>
        <begin position="47"/>
        <end position="65"/>
    </location>
</feature>
<keyword evidence="3" id="KW-1185">Reference proteome</keyword>
<evidence type="ECO:0000313" key="3">
    <source>
        <dbReference type="Proteomes" id="UP000662939"/>
    </source>
</evidence>
<feature type="transmembrane region" description="Helical" evidence="1">
    <location>
        <begin position="6"/>
        <end position="26"/>
    </location>
</feature>
<accession>A0A895XKW9</accession>
<name>A0A895XKW9_9ACTN</name>
<feature type="transmembrane region" description="Helical" evidence="1">
    <location>
        <begin position="77"/>
        <end position="99"/>
    </location>
</feature>
<dbReference type="Proteomes" id="UP000662939">
    <property type="component" value="Chromosome"/>
</dbReference>
<dbReference type="Pfam" id="PF10027">
    <property type="entry name" value="DUF2269"/>
    <property type="match status" value="1"/>
</dbReference>
<proteinExistence type="predicted"/>
<dbReference type="AlphaFoldDB" id="A0A895XKW9"/>
<feature type="transmembrane region" description="Helical" evidence="1">
    <location>
        <begin position="127"/>
        <end position="147"/>
    </location>
</feature>
<dbReference type="EMBL" id="CP070496">
    <property type="protein sequence ID" value="QSB05974.1"/>
    <property type="molecule type" value="Genomic_DNA"/>
</dbReference>
<keyword evidence="1" id="KW-1133">Transmembrane helix</keyword>
<gene>
    <name evidence="2" type="ORF">JQS30_03340</name>
</gene>
<dbReference type="InterPro" id="IPR018729">
    <property type="entry name" value="DUF2269_transmembrane"/>
</dbReference>
<evidence type="ECO:0000256" key="1">
    <source>
        <dbReference type="SAM" id="Phobius"/>
    </source>
</evidence>
<keyword evidence="1" id="KW-0812">Transmembrane</keyword>
<sequence length="151" mass="16197">MYTFMVILHVAAALAVTGPALLFPYLGVTSVERHHAEEILAYGRRTMLFNSLSVAVFVTGALALLLSDEYGFADPWIVISMTSYFIAAVVGIGVLPATFAHCGKSLQDADSADSQVRVLLEQSRGKLVSLTILLAAMYGVIVIMMVAKPFA</sequence>
<reference evidence="2" key="1">
    <citation type="submission" date="2021-02" db="EMBL/GenBank/DDBJ databases">
        <title>Natronoglycomyces albus gen. nov., sp. nov, a haloalkaliphilic actinobacterium from a soda solonchak soil.</title>
        <authorList>
            <person name="Sorokin D.Y."/>
            <person name="Khijniak T.V."/>
            <person name="Zakharycheva A.P."/>
            <person name="Boueva O.V."/>
            <person name="Ariskina E.V."/>
            <person name="Hahnke R.L."/>
            <person name="Bunk B."/>
            <person name="Sproer C."/>
            <person name="Schumann P."/>
            <person name="Evtushenko L.I."/>
            <person name="Kublanov I.V."/>
        </authorList>
    </citation>
    <scope>NUCLEOTIDE SEQUENCE</scope>
    <source>
        <strain evidence="2">DSM 106290</strain>
    </source>
</reference>
<dbReference type="KEGG" id="nav:JQS30_03340"/>